<name>A0A0C9WBH6_9AGAM</name>
<evidence type="ECO:0000256" key="1">
    <source>
        <dbReference type="SAM" id="MobiDB-lite"/>
    </source>
</evidence>
<feature type="region of interest" description="Disordered" evidence="1">
    <location>
        <begin position="273"/>
        <end position="326"/>
    </location>
</feature>
<protein>
    <submittedName>
        <fullName evidence="2">Uncharacterized protein</fullName>
    </submittedName>
</protein>
<feature type="region of interest" description="Disordered" evidence="1">
    <location>
        <begin position="33"/>
        <end position="74"/>
    </location>
</feature>
<evidence type="ECO:0000313" key="3">
    <source>
        <dbReference type="Proteomes" id="UP000053820"/>
    </source>
</evidence>
<feature type="compositionally biased region" description="Polar residues" evidence="1">
    <location>
        <begin position="290"/>
        <end position="300"/>
    </location>
</feature>
<dbReference type="HOGENOM" id="CLU_852744_0_0_1"/>
<dbReference type="AlphaFoldDB" id="A0A0C9WBH6"/>
<dbReference type="Proteomes" id="UP000053820">
    <property type="component" value="Unassembled WGS sequence"/>
</dbReference>
<gene>
    <name evidence="2" type="ORF">HYDPIDRAFT_31489</name>
</gene>
<proteinExistence type="predicted"/>
<feature type="region of interest" description="Disordered" evidence="1">
    <location>
        <begin position="112"/>
        <end position="202"/>
    </location>
</feature>
<feature type="compositionally biased region" description="Basic and acidic residues" evidence="1">
    <location>
        <begin position="127"/>
        <end position="144"/>
    </location>
</feature>
<organism evidence="2 3">
    <name type="scientific">Hydnomerulius pinastri MD-312</name>
    <dbReference type="NCBI Taxonomy" id="994086"/>
    <lineage>
        <taxon>Eukaryota</taxon>
        <taxon>Fungi</taxon>
        <taxon>Dikarya</taxon>
        <taxon>Basidiomycota</taxon>
        <taxon>Agaricomycotina</taxon>
        <taxon>Agaricomycetes</taxon>
        <taxon>Agaricomycetidae</taxon>
        <taxon>Boletales</taxon>
        <taxon>Boletales incertae sedis</taxon>
        <taxon>Leucogyrophana</taxon>
    </lineage>
</organism>
<sequence>MEKRSSPPHTFIYAHSQAYLRTFPSSFVNPFTPYPTNPRQVLRKTKSRSPLKDGVAEQNKPKAPGYWSETQTSDGTAFVGRKRIEVDGKKICMEKGKKMKGLMITDISALPERKPNSHHLHSLRNLSHGDPRKKDIETAERDIMGRGAKGNENAGDSALTDEEISDNGDLPAKLATPRRSLSPSKTKSGIPSHAKTTAMQKRSMSRFCRPNPASLESCETVKLPQLRRRRDVCKSAKRESFQSPLLADFDLHGDESIAEEKANHILLQRTGSFLRESQREPPLPARPQKPIQTRNSSRKIVQNLHARLSLHPGARSRGHDRKSPST</sequence>
<reference evidence="2 3" key="1">
    <citation type="submission" date="2014-04" db="EMBL/GenBank/DDBJ databases">
        <title>Evolutionary Origins and Diversification of the Mycorrhizal Mutualists.</title>
        <authorList>
            <consortium name="DOE Joint Genome Institute"/>
            <consortium name="Mycorrhizal Genomics Consortium"/>
            <person name="Kohler A."/>
            <person name="Kuo A."/>
            <person name="Nagy L.G."/>
            <person name="Floudas D."/>
            <person name="Copeland A."/>
            <person name="Barry K.W."/>
            <person name="Cichocki N."/>
            <person name="Veneault-Fourrey C."/>
            <person name="LaButti K."/>
            <person name="Lindquist E.A."/>
            <person name="Lipzen A."/>
            <person name="Lundell T."/>
            <person name="Morin E."/>
            <person name="Murat C."/>
            <person name="Riley R."/>
            <person name="Ohm R."/>
            <person name="Sun H."/>
            <person name="Tunlid A."/>
            <person name="Henrissat B."/>
            <person name="Grigoriev I.V."/>
            <person name="Hibbett D.S."/>
            <person name="Martin F."/>
        </authorList>
    </citation>
    <scope>NUCLEOTIDE SEQUENCE [LARGE SCALE GENOMIC DNA]</scope>
    <source>
        <strain evidence="2 3">MD-312</strain>
    </source>
</reference>
<evidence type="ECO:0000313" key="2">
    <source>
        <dbReference type="EMBL" id="KIJ61186.1"/>
    </source>
</evidence>
<keyword evidence="3" id="KW-1185">Reference proteome</keyword>
<dbReference type="EMBL" id="KN839864">
    <property type="protein sequence ID" value="KIJ61186.1"/>
    <property type="molecule type" value="Genomic_DNA"/>
</dbReference>
<accession>A0A0C9WBH6</accession>
<feature type="compositionally biased region" description="Polar residues" evidence="1">
    <location>
        <begin position="179"/>
        <end position="202"/>
    </location>
</feature>